<dbReference type="PANTHER" id="PTHR43364:SF6">
    <property type="entry name" value="OXIDOREDUCTASE-RELATED"/>
    <property type="match status" value="1"/>
</dbReference>
<dbReference type="KEGG" id="rox:BV494_00680"/>
<dbReference type="SUPFAM" id="SSF51430">
    <property type="entry name" value="NAD(P)-linked oxidoreductase"/>
    <property type="match status" value="1"/>
</dbReference>
<sequence length="317" mass="34544">MSKRELGRSGIQVPLLTFGGNVFGWTVDQAASFNLLDALLDHKLNFIDTADVYSSWVEGNKGGESETIIGNWLKKTGKRDQIILATKVGKPMGEGKVGLSPRYIKEAVEASLKRLQTDYIDLYQSHDDDADTPLAESLAAFDALIKEGKVRAIGASNYSAPRLAEALKVSKENGLARYETLQPQYNLYDRKVYEEALEKVVTDNGLGVINFYGLAAGFLTGKYRTKADASKSKRGENVVARCLNERGLKVLQGLDQVAEKHGAQPGQVALAWQIARPSITSPIVSATSLQQLNELALAATLKLDDADIRTLNDASAW</sequence>
<dbReference type="Proteomes" id="UP000239197">
    <property type="component" value="Chromosome"/>
</dbReference>
<dbReference type="GO" id="GO:0005829">
    <property type="term" value="C:cytosol"/>
    <property type="evidence" value="ECO:0007669"/>
    <property type="project" value="TreeGrafter"/>
</dbReference>
<dbReference type="InterPro" id="IPR050523">
    <property type="entry name" value="AKR_Detox_Biosynth"/>
</dbReference>
<accession>A0A2L1UKS5</accession>
<name>A0A2L1UKS5_9GAMM</name>
<feature type="domain" description="NADP-dependent oxidoreductase" evidence="2">
    <location>
        <begin position="16"/>
        <end position="314"/>
    </location>
</feature>
<evidence type="ECO:0000259" key="2">
    <source>
        <dbReference type="Pfam" id="PF00248"/>
    </source>
</evidence>
<organism evidence="3 4">
    <name type="scientific">Rahnella sikkimica</name>
    <dbReference type="NCBI Taxonomy" id="1805933"/>
    <lineage>
        <taxon>Bacteria</taxon>
        <taxon>Pseudomonadati</taxon>
        <taxon>Pseudomonadota</taxon>
        <taxon>Gammaproteobacteria</taxon>
        <taxon>Enterobacterales</taxon>
        <taxon>Yersiniaceae</taxon>
        <taxon>Rahnella</taxon>
    </lineage>
</organism>
<dbReference type="PRINTS" id="PR00069">
    <property type="entry name" value="ALDKETRDTASE"/>
</dbReference>
<keyword evidence="1" id="KW-0560">Oxidoreductase</keyword>
<evidence type="ECO:0000313" key="4">
    <source>
        <dbReference type="Proteomes" id="UP000239197"/>
    </source>
</evidence>
<protein>
    <submittedName>
        <fullName evidence="3">Alcohol dehydrogenase</fullName>
    </submittedName>
</protein>
<dbReference type="CDD" id="cd19081">
    <property type="entry name" value="AKR_AKR9C1"/>
    <property type="match status" value="1"/>
</dbReference>
<dbReference type="OrthoDB" id="9772407at2"/>
<dbReference type="PANTHER" id="PTHR43364">
    <property type="entry name" value="NADH-SPECIFIC METHYLGLYOXAL REDUCTASE-RELATED"/>
    <property type="match status" value="1"/>
</dbReference>
<dbReference type="InterPro" id="IPR020471">
    <property type="entry name" value="AKR"/>
</dbReference>
<reference evidence="4" key="1">
    <citation type="submission" date="2017-01" db="EMBL/GenBank/DDBJ databases">
        <title>Genome sequence of Rouxiella sp. ERMR1:05.</title>
        <authorList>
            <person name="Kumar R."/>
            <person name="Singh D."/>
            <person name="Kumar S."/>
        </authorList>
    </citation>
    <scope>NUCLEOTIDE SEQUENCE [LARGE SCALE GENOMIC DNA]</scope>
    <source>
        <strain evidence="4">ERMR1:05</strain>
    </source>
</reference>
<dbReference type="Gene3D" id="3.20.20.100">
    <property type="entry name" value="NADP-dependent oxidoreductase domain"/>
    <property type="match status" value="1"/>
</dbReference>
<dbReference type="RefSeq" id="WP_104921108.1">
    <property type="nucleotide sequence ID" value="NZ_CP019062.1"/>
</dbReference>
<dbReference type="InterPro" id="IPR036812">
    <property type="entry name" value="NAD(P)_OxRdtase_dom_sf"/>
</dbReference>
<evidence type="ECO:0000256" key="1">
    <source>
        <dbReference type="ARBA" id="ARBA00023002"/>
    </source>
</evidence>
<dbReference type="Pfam" id="PF00248">
    <property type="entry name" value="Aldo_ket_red"/>
    <property type="match status" value="1"/>
</dbReference>
<dbReference type="FunFam" id="3.20.20.100:FF:000004">
    <property type="entry name" value="Oxidoreductase, aldo/keto reductase"/>
    <property type="match status" value="1"/>
</dbReference>
<keyword evidence="4" id="KW-1185">Reference proteome</keyword>
<dbReference type="GO" id="GO:0016491">
    <property type="term" value="F:oxidoreductase activity"/>
    <property type="evidence" value="ECO:0007669"/>
    <property type="project" value="UniProtKB-KW"/>
</dbReference>
<dbReference type="AlphaFoldDB" id="A0A2L1UKS5"/>
<dbReference type="EMBL" id="CP019062">
    <property type="protein sequence ID" value="AVF33531.1"/>
    <property type="molecule type" value="Genomic_DNA"/>
</dbReference>
<gene>
    <name evidence="3" type="ORF">BV494_00680</name>
</gene>
<dbReference type="InterPro" id="IPR023210">
    <property type="entry name" value="NADP_OxRdtase_dom"/>
</dbReference>
<proteinExistence type="predicted"/>
<evidence type="ECO:0000313" key="3">
    <source>
        <dbReference type="EMBL" id="AVF33531.1"/>
    </source>
</evidence>